<keyword evidence="4" id="KW-1185">Reference proteome</keyword>
<keyword evidence="1" id="KW-0472">Membrane</keyword>
<reference evidence="3" key="1">
    <citation type="submission" date="2019-09" db="EMBL/GenBank/DDBJ databases">
        <title>Bird 10,000 Genomes (B10K) Project - Family phase.</title>
        <authorList>
            <person name="Zhang G."/>
        </authorList>
    </citation>
    <scope>NUCLEOTIDE SEQUENCE</scope>
    <source>
        <strain evidence="3">B10K-DU-008-47</strain>
        <tissue evidence="3">Mixed tissue sample</tissue>
    </source>
</reference>
<proteinExistence type="predicted"/>
<dbReference type="EMBL" id="WAAB01002972">
    <property type="protein sequence ID" value="NWH70728.1"/>
    <property type="molecule type" value="Genomic_DNA"/>
</dbReference>
<dbReference type="GO" id="GO:0070234">
    <property type="term" value="P:positive regulation of T cell apoptotic process"/>
    <property type="evidence" value="ECO:0007669"/>
    <property type="project" value="TreeGrafter"/>
</dbReference>
<dbReference type="InterPro" id="IPR003599">
    <property type="entry name" value="Ig_sub"/>
</dbReference>
<dbReference type="AlphaFoldDB" id="A0A850WLW0"/>
<dbReference type="PANTHER" id="PTHR15264">
    <property type="entry name" value="PROGRAMMED CELL DEATH PROTEIN 1"/>
    <property type="match status" value="1"/>
</dbReference>
<protein>
    <submittedName>
        <fullName evidence="3">PDCD1 protein</fullName>
    </submittedName>
</protein>
<dbReference type="OrthoDB" id="9940233at2759"/>
<dbReference type="InterPro" id="IPR007110">
    <property type="entry name" value="Ig-like_dom"/>
</dbReference>
<dbReference type="GO" id="GO:0050777">
    <property type="term" value="P:negative regulation of immune response"/>
    <property type="evidence" value="ECO:0007669"/>
    <property type="project" value="InterPro"/>
</dbReference>
<keyword evidence="1" id="KW-0812">Transmembrane</keyword>
<feature type="domain" description="Ig-like" evidence="2">
    <location>
        <begin position="1"/>
        <end position="108"/>
    </location>
</feature>
<name>A0A850WLW0_PIACA</name>
<gene>
    <name evidence="3" type="primary">Pdcd1</name>
    <name evidence="3" type="ORF">PIACAY_R05207</name>
</gene>
<dbReference type="InterPro" id="IPR036179">
    <property type="entry name" value="Ig-like_dom_sf"/>
</dbReference>
<evidence type="ECO:0000256" key="1">
    <source>
        <dbReference type="SAM" id="Phobius"/>
    </source>
</evidence>
<feature type="transmembrane region" description="Helical" evidence="1">
    <location>
        <begin position="137"/>
        <end position="160"/>
    </location>
</feature>
<evidence type="ECO:0000259" key="2">
    <source>
        <dbReference type="PROSITE" id="PS50835"/>
    </source>
</evidence>
<dbReference type="SUPFAM" id="SSF48726">
    <property type="entry name" value="Immunoglobulin"/>
    <property type="match status" value="1"/>
</dbReference>
<dbReference type="Gene3D" id="2.60.40.10">
    <property type="entry name" value="Immunoglobulins"/>
    <property type="match status" value="1"/>
</dbReference>
<dbReference type="PROSITE" id="PS50835">
    <property type="entry name" value="IG_LIKE"/>
    <property type="match status" value="1"/>
</dbReference>
<evidence type="ECO:0000313" key="4">
    <source>
        <dbReference type="Proteomes" id="UP000653271"/>
    </source>
</evidence>
<dbReference type="SMART" id="SM00409">
    <property type="entry name" value="IG"/>
    <property type="match status" value="1"/>
</dbReference>
<organism evidence="3 4">
    <name type="scientific">Piaya cayana</name>
    <name type="common">Common squirrel cuckoo</name>
    <dbReference type="NCBI Taxonomy" id="33601"/>
    <lineage>
        <taxon>Eukaryota</taxon>
        <taxon>Metazoa</taxon>
        <taxon>Chordata</taxon>
        <taxon>Craniata</taxon>
        <taxon>Vertebrata</taxon>
        <taxon>Euteleostomi</taxon>
        <taxon>Archelosauria</taxon>
        <taxon>Archosauria</taxon>
        <taxon>Dinosauria</taxon>
        <taxon>Saurischia</taxon>
        <taxon>Theropoda</taxon>
        <taxon>Coelurosauria</taxon>
        <taxon>Aves</taxon>
        <taxon>Neognathae</taxon>
        <taxon>Neoaves</taxon>
        <taxon>Otidimorphae</taxon>
        <taxon>Cuculiformes</taxon>
        <taxon>Coccyzidae</taxon>
        <taxon>Piaya</taxon>
    </lineage>
</organism>
<comment type="caution">
    <text evidence="3">The sequence shown here is derived from an EMBL/GenBank/DDBJ whole genome shotgun (WGS) entry which is preliminary data.</text>
</comment>
<dbReference type="Pfam" id="PF07686">
    <property type="entry name" value="V-set"/>
    <property type="match status" value="1"/>
</dbReference>
<sequence>VTFFPAMLTLPEGGSATFFCNISIENDSGLEYSLNWYKETNHSQGQKIAGISWKNRDTNMDKYLLTNHTPTFKMEILNLHQNDSGSYYCGLITFFESNKVMESNRSLLVVTAAPEKTNATDDSEMEEINPSDYVNTMLLGILLLAGMVGLLIFGCLTVMYRKGGMIPHRGFFSQVEERPPVVSVSTVDYGVLEFQRTQVSPETWPVVQTEYATIIFPEEKPITPERRKKHQD</sequence>
<dbReference type="InterPro" id="IPR013106">
    <property type="entry name" value="Ig_V-set"/>
</dbReference>
<dbReference type="InterPro" id="IPR042379">
    <property type="entry name" value="PDCD1"/>
</dbReference>
<dbReference type="Proteomes" id="UP000653271">
    <property type="component" value="Unassembled WGS sequence"/>
</dbReference>
<keyword evidence="1" id="KW-1133">Transmembrane helix</keyword>
<dbReference type="GO" id="GO:0009897">
    <property type="term" value="C:external side of plasma membrane"/>
    <property type="evidence" value="ECO:0007669"/>
    <property type="project" value="TreeGrafter"/>
</dbReference>
<dbReference type="PANTHER" id="PTHR15264:SF2">
    <property type="entry name" value="PROGRAMMED CELL DEATH PROTEIN 1"/>
    <property type="match status" value="1"/>
</dbReference>
<evidence type="ECO:0000313" key="3">
    <source>
        <dbReference type="EMBL" id="NWH70728.1"/>
    </source>
</evidence>
<feature type="non-terminal residue" evidence="3">
    <location>
        <position position="1"/>
    </location>
</feature>
<dbReference type="InterPro" id="IPR013783">
    <property type="entry name" value="Ig-like_fold"/>
</dbReference>
<feature type="non-terminal residue" evidence="3">
    <location>
        <position position="232"/>
    </location>
</feature>
<accession>A0A850WLW0</accession>